<evidence type="ECO:0000313" key="11">
    <source>
        <dbReference type="Proteomes" id="UP001183176"/>
    </source>
</evidence>
<organism evidence="10 11">
    <name type="scientific">Jatrophihabitans lederbergiae</name>
    <dbReference type="NCBI Taxonomy" id="3075547"/>
    <lineage>
        <taxon>Bacteria</taxon>
        <taxon>Bacillati</taxon>
        <taxon>Actinomycetota</taxon>
        <taxon>Actinomycetes</taxon>
        <taxon>Jatrophihabitantales</taxon>
        <taxon>Jatrophihabitantaceae</taxon>
        <taxon>Jatrophihabitans</taxon>
    </lineage>
</organism>
<evidence type="ECO:0000256" key="4">
    <source>
        <dbReference type="ARBA" id="ARBA00022679"/>
    </source>
</evidence>
<dbReference type="SUPFAM" id="SSF52540">
    <property type="entry name" value="P-loop containing nucleoside triphosphate hydrolases"/>
    <property type="match status" value="1"/>
</dbReference>
<dbReference type="Gene3D" id="3.40.50.300">
    <property type="entry name" value="P-loop containing nucleotide triphosphate hydrolases"/>
    <property type="match status" value="1"/>
</dbReference>
<proteinExistence type="inferred from homology"/>
<sequence>MDIGISPTVVVMGVAGSGKTTVGLILANQLGVPFADADDFHTPELKAKMAAGHPLTDADRSPWLNRLAEWLRDEREGCVLACSALKHRYRDVLRTGSDTLCFLHLAGEPQVVAARVGHRVNHYMPASLIDSQYEALEPLTPDECGISEDFTHDPEQIVHDFLQEVQFS</sequence>
<dbReference type="InterPro" id="IPR027417">
    <property type="entry name" value="P-loop_NTPase"/>
</dbReference>
<evidence type="ECO:0000256" key="8">
    <source>
        <dbReference type="ARBA" id="ARBA00048090"/>
    </source>
</evidence>
<comment type="catalytic activity">
    <reaction evidence="8 9">
        <text>D-gluconate + ATP = 6-phospho-D-gluconate + ADP + H(+)</text>
        <dbReference type="Rhea" id="RHEA:19433"/>
        <dbReference type="ChEBI" id="CHEBI:15378"/>
        <dbReference type="ChEBI" id="CHEBI:18391"/>
        <dbReference type="ChEBI" id="CHEBI:30616"/>
        <dbReference type="ChEBI" id="CHEBI:58759"/>
        <dbReference type="ChEBI" id="CHEBI:456216"/>
        <dbReference type="EC" id="2.7.1.12"/>
    </reaction>
</comment>
<dbReference type="Pfam" id="PF01202">
    <property type="entry name" value="SKI"/>
    <property type="match status" value="1"/>
</dbReference>
<dbReference type="PANTHER" id="PTHR43442">
    <property type="entry name" value="GLUCONOKINASE-RELATED"/>
    <property type="match status" value="1"/>
</dbReference>
<evidence type="ECO:0000256" key="2">
    <source>
        <dbReference type="ARBA" id="ARBA00008420"/>
    </source>
</evidence>
<protein>
    <recommendedName>
        <fullName evidence="3 9">Gluconokinase</fullName>
        <ecNumber evidence="3 9">2.7.1.12</ecNumber>
    </recommendedName>
</protein>
<comment type="pathway">
    <text evidence="1">Carbohydrate acid metabolism.</text>
</comment>
<keyword evidence="7 9" id="KW-0067">ATP-binding</keyword>
<dbReference type="InterPro" id="IPR006001">
    <property type="entry name" value="Therm_gnt_kin"/>
</dbReference>
<accession>A0ABU2JB03</accession>
<dbReference type="EMBL" id="JAVREH010000014">
    <property type="protein sequence ID" value="MDT0262172.1"/>
    <property type="molecule type" value="Genomic_DNA"/>
</dbReference>
<dbReference type="NCBIfam" id="TIGR01313">
    <property type="entry name" value="therm_gnt_kin"/>
    <property type="match status" value="1"/>
</dbReference>
<dbReference type="InterPro" id="IPR031322">
    <property type="entry name" value="Shikimate/glucono_kinase"/>
</dbReference>
<dbReference type="CDD" id="cd02021">
    <property type="entry name" value="GntK"/>
    <property type="match status" value="1"/>
</dbReference>
<evidence type="ECO:0000256" key="3">
    <source>
        <dbReference type="ARBA" id="ARBA00012054"/>
    </source>
</evidence>
<evidence type="ECO:0000256" key="9">
    <source>
        <dbReference type="RuleBase" id="RU363066"/>
    </source>
</evidence>
<comment type="caution">
    <text evidence="10">The sequence shown here is derived from an EMBL/GenBank/DDBJ whole genome shotgun (WGS) entry which is preliminary data.</text>
</comment>
<gene>
    <name evidence="10" type="ORF">RM423_12290</name>
</gene>
<dbReference type="EC" id="2.7.1.12" evidence="3 9"/>
<dbReference type="Proteomes" id="UP001183176">
    <property type="component" value="Unassembled WGS sequence"/>
</dbReference>
<keyword evidence="5 9" id="KW-0547">Nucleotide-binding</keyword>
<evidence type="ECO:0000256" key="5">
    <source>
        <dbReference type="ARBA" id="ARBA00022741"/>
    </source>
</evidence>
<name>A0ABU2JB03_9ACTN</name>
<dbReference type="RefSeq" id="WP_311423322.1">
    <property type="nucleotide sequence ID" value="NZ_JAVREH010000014.1"/>
</dbReference>
<reference evidence="11" key="1">
    <citation type="submission" date="2023-07" db="EMBL/GenBank/DDBJ databases">
        <title>30 novel species of actinomycetes from the DSMZ collection.</title>
        <authorList>
            <person name="Nouioui I."/>
        </authorList>
    </citation>
    <scope>NUCLEOTIDE SEQUENCE [LARGE SCALE GENOMIC DNA]</scope>
    <source>
        <strain evidence="11">DSM 44399</strain>
    </source>
</reference>
<keyword evidence="6 9" id="KW-0418">Kinase</keyword>
<evidence type="ECO:0000256" key="6">
    <source>
        <dbReference type="ARBA" id="ARBA00022777"/>
    </source>
</evidence>
<dbReference type="PANTHER" id="PTHR43442:SF3">
    <property type="entry name" value="GLUCONOKINASE-RELATED"/>
    <property type="match status" value="1"/>
</dbReference>
<dbReference type="GO" id="GO:0046316">
    <property type="term" value="F:gluconokinase activity"/>
    <property type="evidence" value="ECO:0007669"/>
    <property type="project" value="UniProtKB-EC"/>
</dbReference>
<evidence type="ECO:0000256" key="7">
    <source>
        <dbReference type="ARBA" id="ARBA00022840"/>
    </source>
</evidence>
<evidence type="ECO:0000313" key="10">
    <source>
        <dbReference type="EMBL" id="MDT0262172.1"/>
    </source>
</evidence>
<comment type="similarity">
    <text evidence="2 9">Belongs to the gluconokinase GntK/GntV family.</text>
</comment>
<keyword evidence="11" id="KW-1185">Reference proteome</keyword>
<keyword evidence="4 9" id="KW-0808">Transferase</keyword>
<evidence type="ECO:0000256" key="1">
    <source>
        <dbReference type="ARBA" id="ARBA00004761"/>
    </source>
</evidence>